<accession>I0UYB0</accession>
<dbReference type="GO" id="GO:1900376">
    <property type="term" value="P:regulation of secondary metabolite biosynthetic process"/>
    <property type="evidence" value="ECO:0007669"/>
    <property type="project" value="TreeGrafter"/>
</dbReference>
<comment type="subunit">
    <text evidence="3">Homodimer.</text>
</comment>
<dbReference type="GO" id="GO:0000976">
    <property type="term" value="F:transcription cis-regulatory region binding"/>
    <property type="evidence" value="ECO:0007669"/>
    <property type="project" value="TreeGrafter"/>
</dbReference>
<dbReference type="HOGENOM" id="CLU_096072_5_0_11"/>
<keyword evidence="6 11" id="KW-0479">Metal-binding</keyword>
<dbReference type="Proteomes" id="UP000004691">
    <property type="component" value="Unassembled WGS sequence"/>
</dbReference>
<reference evidence="13 14" key="1">
    <citation type="submission" date="2012-01" db="EMBL/GenBank/DDBJ databases">
        <title>Improved High-Quality Draft sequence of Saccharomonospora xinjiangensis XJ-54.</title>
        <authorList>
            <consortium name="US DOE Joint Genome Institute"/>
            <person name="Lucas S."/>
            <person name="Han J."/>
            <person name="Lapidus A."/>
            <person name="Cheng J.-F."/>
            <person name="Goodwin L."/>
            <person name="Pitluck S."/>
            <person name="Peters L."/>
            <person name="Mikhailova N."/>
            <person name="Teshima H."/>
            <person name="Detter J.C."/>
            <person name="Han C."/>
            <person name="Tapia R."/>
            <person name="Land M."/>
            <person name="Hauser L."/>
            <person name="Kyrpides N."/>
            <person name="Ivanova N."/>
            <person name="Pagani I."/>
            <person name="Brambilla E.-M."/>
            <person name="Klenk H.-P."/>
            <person name="Woyke T."/>
        </authorList>
    </citation>
    <scope>NUCLEOTIDE SEQUENCE [LARGE SCALE GENOMIC DNA]</scope>
    <source>
        <strain evidence="13 14">XJ-54</strain>
    </source>
</reference>
<feature type="binding site" evidence="11">
    <location>
        <position position="97"/>
    </location>
    <ligand>
        <name>Zn(2+)</name>
        <dbReference type="ChEBI" id="CHEBI:29105"/>
    </ligand>
</feature>
<feature type="binding site" evidence="11">
    <location>
        <position position="94"/>
    </location>
    <ligand>
        <name>Zn(2+)</name>
        <dbReference type="ChEBI" id="CHEBI:29105"/>
    </ligand>
</feature>
<evidence type="ECO:0000256" key="2">
    <source>
        <dbReference type="ARBA" id="ARBA00007957"/>
    </source>
</evidence>
<dbReference type="GO" id="GO:0045892">
    <property type="term" value="P:negative regulation of DNA-templated transcription"/>
    <property type="evidence" value="ECO:0007669"/>
    <property type="project" value="TreeGrafter"/>
</dbReference>
<gene>
    <name evidence="13" type="ORF">SacxiDRAFT_0591</name>
</gene>
<dbReference type="InterPro" id="IPR043135">
    <property type="entry name" value="Fur_C"/>
</dbReference>
<organism evidence="13 14">
    <name type="scientific">Saccharomonospora xinjiangensis XJ-54</name>
    <dbReference type="NCBI Taxonomy" id="882086"/>
    <lineage>
        <taxon>Bacteria</taxon>
        <taxon>Bacillati</taxon>
        <taxon>Actinomycetota</taxon>
        <taxon>Actinomycetes</taxon>
        <taxon>Pseudonocardiales</taxon>
        <taxon>Pseudonocardiaceae</taxon>
        <taxon>Saccharomonospora</taxon>
    </lineage>
</organism>
<dbReference type="CDD" id="cd07153">
    <property type="entry name" value="Fur_like"/>
    <property type="match status" value="1"/>
</dbReference>
<keyword evidence="9" id="KW-0238">DNA-binding</keyword>
<comment type="cofactor">
    <cofactor evidence="12">
        <name>Mn(2+)</name>
        <dbReference type="ChEBI" id="CHEBI:29035"/>
    </cofactor>
    <cofactor evidence="12">
        <name>Fe(2+)</name>
        <dbReference type="ChEBI" id="CHEBI:29033"/>
    </cofactor>
    <text evidence="12">Binds 1 Mn(2+) or Fe(2+) ion per subunit.</text>
</comment>
<dbReference type="InterPro" id="IPR036390">
    <property type="entry name" value="WH_DNA-bd_sf"/>
</dbReference>
<evidence type="ECO:0000256" key="5">
    <source>
        <dbReference type="ARBA" id="ARBA00022491"/>
    </source>
</evidence>
<dbReference type="eggNOG" id="COG0735">
    <property type="taxonomic scope" value="Bacteria"/>
</dbReference>
<keyword evidence="4" id="KW-0963">Cytoplasm</keyword>
<evidence type="ECO:0000256" key="8">
    <source>
        <dbReference type="ARBA" id="ARBA00023015"/>
    </source>
</evidence>
<feature type="binding site" evidence="12">
    <location>
        <position position="88"/>
    </location>
    <ligand>
        <name>Fe cation</name>
        <dbReference type="ChEBI" id="CHEBI:24875"/>
    </ligand>
</feature>
<comment type="cofactor">
    <cofactor evidence="11">
        <name>Zn(2+)</name>
        <dbReference type="ChEBI" id="CHEBI:29105"/>
    </cofactor>
    <text evidence="11">Binds 1 zinc ion per subunit.</text>
</comment>
<dbReference type="Pfam" id="PF01475">
    <property type="entry name" value="FUR"/>
    <property type="match status" value="1"/>
</dbReference>
<evidence type="ECO:0000256" key="3">
    <source>
        <dbReference type="ARBA" id="ARBA00011738"/>
    </source>
</evidence>
<feature type="binding site" evidence="11">
    <location>
        <position position="137"/>
    </location>
    <ligand>
        <name>Zn(2+)</name>
        <dbReference type="ChEBI" id="CHEBI:29105"/>
    </ligand>
</feature>
<dbReference type="PANTHER" id="PTHR33202:SF2">
    <property type="entry name" value="FERRIC UPTAKE REGULATION PROTEIN"/>
    <property type="match status" value="1"/>
</dbReference>
<dbReference type="RefSeq" id="WP_006236968.1">
    <property type="nucleotide sequence ID" value="NZ_JH636049.1"/>
</dbReference>
<evidence type="ECO:0000256" key="11">
    <source>
        <dbReference type="PIRSR" id="PIRSR602481-1"/>
    </source>
</evidence>
<keyword evidence="10" id="KW-0804">Transcription</keyword>
<evidence type="ECO:0000256" key="9">
    <source>
        <dbReference type="ARBA" id="ARBA00023125"/>
    </source>
</evidence>
<evidence type="ECO:0000313" key="14">
    <source>
        <dbReference type="Proteomes" id="UP000004691"/>
    </source>
</evidence>
<keyword evidence="8" id="KW-0805">Transcription regulation</keyword>
<evidence type="ECO:0000256" key="6">
    <source>
        <dbReference type="ARBA" id="ARBA00022723"/>
    </source>
</evidence>
<dbReference type="Gene3D" id="3.30.1490.190">
    <property type="match status" value="1"/>
</dbReference>
<dbReference type="OrthoDB" id="8659436at2"/>
<keyword evidence="14" id="KW-1185">Reference proteome</keyword>
<dbReference type="GO" id="GO:0003700">
    <property type="term" value="F:DNA-binding transcription factor activity"/>
    <property type="evidence" value="ECO:0007669"/>
    <property type="project" value="InterPro"/>
</dbReference>
<dbReference type="InterPro" id="IPR002481">
    <property type="entry name" value="FUR"/>
</dbReference>
<comment type="similarity">
    <text evidence="2">Belongs to the Fur family.</text>
</comment>
<evidence type="ECO:0000313" key="13">
    <source>
        <dbReference type="EMBL" id="EID52863.1"/>
    </source>
</evidence>
<feature type="binding site" evidence="12">
    <location>
        <position position="109"/>
    </location>
    <ligand>
        <name>Fe cation</name>
        <dbReference type="ChEBI" id="CHEBI:24875"/>
    </ligand>
</feature>
<feature type="binding site" evidence="11">
    <location>
        <position position="134"/>
    </location>
    <ligand>
        <name>Zn(2+)</name>
        <dbReference type="ChEBI" id="CHEBI:29105"/>
    </ligand>
</feature>
<dbReference type="AlphaFoldDB" id="I0UYB0"/>
<protein>
    <submittedName>
        <fullName evidence="13">Fe2+/Zn2+ uptake regulation protein</fullName>
    </submittedName>
</protein>
<dbReference type="Gene3D" id="1.10.10.10">
    <property type="entry name" value="Winged helix-like DNA-binding domain superfamily/Winged helix DNA-binding domain"/>
    <property type="match status" value="1"/>
</dbReference>
<evidence type="ECO:0000256" key="12">
    <source>
        <dbReference type="PIRSR" id="PIRSR602481-2"/>
    </source>
</evidence>
<feature type="binding site" evidence="12">
    <location>
        <position position="126"/>
    </location>
    <ligand>
        <name>Fe cation</name>
        <dbReference type="ChEBI" id="CHEBI:24875"/>
    </ligand>
</feature>
<proteinExistence type="inferred from homology"/>
<evidence type="ECO:0000256" key="7">
    <source>
        <dbReference type="ARBA" id="ARBA00022833"/>
    </source>
</evidence>
<evidence type="ECO:0000256" key="10">
    <source>
        <dbReference type="ARBA" id="ARBA00023163"/>
    </source>
</evidence>
<keyword evidence="12" id="KW-0408">Iron</keyword>
<keyword evidence="5" id="KW-0678">Repressor</keyword>
<keyword evidence="7 11" id="KW-0862">Zinc</keyword>
<dbReference type="InterPro" id="IPR036388">
    <property type="entry name" value="WH-like_DNA-bd_sf"/>
</dbReference>
<dbReference type="SUPFAM" id="SSF46785">
    <property type="entry name" value="Winged helix' DNA-binding domain"/>
    <property type="match status" value="1"/>
</dbReference>
<dbReference type="STRING" id="882086.SacxiDRAFT_0591"/>
<dbReference type="EMBL" id="JH636049">
    <property type="protein sequence ID" value="EID52863.1"/>
    <property type="molecule type" value="Genomic_DNA"/>
</dbReference>
<sequence>MSTADTRNRAPVPGRRATRQRAAVVELLAEVDDFRSAQELHDELRRRGEGIGLTTVYRTLQSLSEAGEIDVLRTDSGEALYRQCSAHHHHHLVCRHCGYTVEVEGPAVERWAERIASGNGFSDIRHTVEITGTCATCAAKKK</sequence>
<dbReference type="FunFam" id="1.10.10.10:FF:000459">
    <property type="entry name" value="Ferric uptake regulation protein"/>
    <property type="match status" value="1"/>
</dbReference>
<evidence type="ECO:0000256" key="1">
    <source>
        <dbReference type="ARBA" id="ARBA00004496"/>
    </source>
</evidence>
<evidence type="ECO:0000256" key="4">
    <source>
        <dbReference type="ARBA" id="ARBA00022490"/>
    </source>
</evidence>
<comment type="subcellular location">
    <subcellularLocation>
        <location evidence="1">Cytoplasm</location>
    </subcellularLocation>
</comment>
<name>I0UYB0_9PSEU</name>
<dbReference type="PANTHER" id="PTHR33202">
    <property type="entry name" value="ZINC UPTAKE REGULATION PROTEIN"/>
    <property type="match status" value="1"/>
</dbReference>
<dbReference type="GO" id="GO:0005829">
    <property type="term" value="C:cytosol"/>
    <property type="evidence" value="ECO:0007669"/>
    <property type="project" value="TreeGrafter"/>
</dbReference>
<dbReference type="GO" id="GO:0008270">
    <property type="term" value="F:zinc ion binding"/>
    <property type="evidence" value="ECO:0007669"/>
    <property type="project" value="TreeGrafter"/>
</dbReference>